<keyword evidence="2 4" id="KW-0378">Hydrolase</keyword>
<dbReference type="SMART" id="SM00156">
    <property type="entry name" value="PP2Ac"/>
    <property type="match status" value="1"/>
</dbReference>
<evidence type="ECO:0000256" key="4">
    <source>
        <dbReference type="RuleBase" id="RU004273"/>
    </source>
</evidence>
<evidence type="ECO:0000313" key="7">
    <source>
        <dbReference type="EMBL" id="CCC51602.1"/>
    </source>
</evidence>
<dbReference type="AlphaFoldDB" id="G0U6U7"/>
<evidence type="ECO:0000256" key="3">
    <source>
        <dbReference type="ARBA" id="ARBA00023211"/>
    </source>
</evidence>
<sequence>MGLFSFKKGVKTKNTMASGSDRLTANCSSTDSKDNVGRSKAEVDSYLPHSAVHGESAEEFEAHAQLPISDIVAFHTLFREALQQQTDRVERKRSVATLKSLALQMRKRDFDESGVSRADVSHAVVKYVLDNPPQIRARLALALHHFCSVVDWEMENEEIELGTGVLAAARNNLHCLGATSPSVDSEEKTDIFPRIANLDVESIHRKLLVESELPTMQEMAELLRRAGEVLRSEANVVVVPMPCVVVGDIHGHKKDLTENIFAAGGPLNLGSSPMEDGAIGEKPVKRNYLFLGDFVDRGPESLGCLALLLSAKLMAPRSVYLLRGNHESREVNRNYGFLKECWDRYPLSVREQGERGVDMNSNRSCDSLDGIWDIKTHPLWLLANEMFCSLPICAVITDTTLQGVEQKSGDSPDGTSLVGFTVCAMHGGLSPFIADSIDGILAVNRFREIVDGPLADVTWADPVSTPTLTSTAVEPLLKGMGVTDEDDEQFTNSRSLTMSPSGRFKRLRIELNCLKRLPSTDATVGFVFSPRGRGHNFGEDATLRFLDKSQMGFIVRAHQCVAEGYKWHHKHRLLTLFSAPNYCGLGNKGAVLILHGNGVAEVVQFEASSVREQGRVTDALPVPPKRFFVTRENNGV</sequence>
<reference evidence="7" key="1">
    <citation type="journal article" date="2012" name="Proc. Natl. Acad. Sci. U.S.A.">
        <title>Antigenic diversity is generated by distinct evolutionary mechanisms in African trypanosome species.</title>
        <authorList>
            <person name="Jackson A.P."/>
            <person name="Berry A."/>
            <person name="Aslett M."/>
            <person name="Allison H.C."/>
            <person name="Burton P."/>
            <person name="Vavrova-Anderson J."/>
            <person name="Brown R."/>
            <person name="Browne H."/>
            <person name="Corton N."/>
            <person name="Hauser H."/>
            <person name="Gamble J."/>
            <person name="Gilderthorp R."/>
            <person name="Marcello L."/>
            <person name="McQuillan J."/>
            <person name="Otto T.D."/>
            <person name="Quail M.A."/>
            <person name="Sanders M.J."/>
            <person name="van Tonder A."/>
            <person name="Ginger M.L."/>
            <person name="Field M.C."/>
            <person name="Barry J.D."/>
            <person name="Hertz-Fowler C."/>
            <person name="Berriman M."/>
        </authorList>
    </citation>
    <scope>NUCLEOTIDE SEQUENCE</scope>
    <source>
        <strain evidence="7">Y486</strain>
    </source>
</reference>
<comment type="similarity">
    <text evidence="4">Belongs to the PPP phosphatase family.</text>
</comment>
<comment type="catalytic activity">
    <reaction evidence="4">
        <text>O-phospho-L-threonyl-[protein] + H2O = L-threonyl-[protein] + phosphate</text>
        <dbReference type="Rhea" id="RHEA:47004"/>
        <dbReference type="Rhea" id="RHEA-COMP:11060"/>
        <dbReference type="Rhea" id="RHEA-COMP:11605"/>
        <dbReference type="ChEBI" id="CHEBI:15377"/>
        <dbReference type="ChEBI" id="CHEBI:30013"/>
        <dbReference type="ChEBI" id="CHEBI:43474"/>
        <dbReference type="ChEBI" id="CHEBI:61977"/>
        <dbReference type="EC" id="3.1.3.16"/>
    </reaction>
</comment>
<proteinExistence type="inferred from homology"/>
<accession>G0U6U7</accession>
<dbReference type="PANTHER" id="PTHR45619">
    <property type="entry name" value="SERINE/THREONINE-PROTEIN PHOSPHATASE PP2A-RELATED"/>
    <property type="match status" value="1"/>
</dbReference>
<gene>
    <name evidence="7" type="ORF">TVY486_1006510</name>
</gene>
<dbReference type="OMA" id="YCGLGNK"/>
<keyword evidence="1" id="KW-0479">Metal-binding</keyword>
<dbReference type="InterPro" id="IPR006186">
    <property type="entry name" value="Ser/Thr-sp_prot-phosphatase"/>
</dbReference>
<feature type="domain" description="Serine/threonine specific protein phosphatases" evidence="6">
    <location>
        <begin position="322"/>
        <end position="327"/>
    </location>
</feature>
<dbReference type="SUPFAM" id="SSF56300">
    <property type="entry name" value="Metallo-dependent phosphatases"/>
    <property type="match status" value="1"/>
</dbReference>
<dbReference type="InterPro" id="IPR047129">
    <property type="entry name" value="PPA2-like"/>
</dbReference>
<name>G0U6U7_TRYVY</name>
<protein>
    <recommendedName>
        <fullName evidence="4">Serine/threonine-protein phosphatase</fullName>
        <ecNumber evidence="4">3.1.3.16</ecNumber>
    </recommendedName>
</protein>
<evidence type="ECO:0000256" key="2">
    <source>
        <dbReference type="ARBA" id="ARBA00022801"/>
    </source>
</evidence>
<dbReference type="InterPro" id="IPR029052">
    <property type="entry name" value="Metallo-depent_PP-like"/>
</dbReference>
<keyword evidence="3" id="KW-0464">Manganese</keyword>
<dbReference type="InterPro" id="IPR004843">
    <property type="entry name" value="Calcineurin-like_PHP"/>
</dbReference>
<organism evidence="7">
    <name type="scientific">Trypanosoma vivax (strain Y486)</name>
    <dbReference type="NCBI Taxonomy" id="1055687"/>
    <lineage>
        <taxon>Eukaryota</taxon>
        <taxon>Discoba</taxon>
        <taxon>Euglenozoa</taxon>
        <taxon>Kinetoplastea</taxon>
        <taxon>Metakinetoplastina</taxon>
        <taxon>Trypanosomatida</taxon>
        <taxon>Trypanosomatidae</taxon>
        <taxon>Trypanosoma</taxon>
        <taxon>Duttonella</taxon>
    </lineage>
</organism>
<feature type="compositionally biased region" description="Polar residues" evidence="5">
    <location>
        <begin position="17"/>
        <end position="30"/>
    </location>
</feature>
<dbReference type="PRINTS" id="PR00114">
    <property type="entry name" value="STPHPHTASE"/>
</dbReference>
<dbReference type="EC" id="3.1.3.16" evidence="4"/>
<evidence type="ECO:0000256" key="1">
    <source>
        <dbReference type="ARBA" id="ARBA00022723"/>
    </source>
</evidence>
<evidence type="ECO:0000259" key="6">
    <source>
        <dbReference type="PROSITE" id="PS00125"/>
    </source>
</evidence>
<dbReference type="PROSITE" id="PS00125">
    <property type="entry name" value="SER_THR_PHOSPHATASE"/>
    <property type="match status" value="1"/>
</dbReference>
<feature type="region of interest" description="Disordered" evidence="5">
    <location>
        <begin position="17"/>
        <end position="39"/>
    </location>
</feature>
<dbReference type="EMBL" id="HE573026">
    <property type="protein sequence ID" value="CCC51602.1"/>
    <property type="molecule type" value="Genomic_DNA"/>
</dbReference>
<dbReference type="Pfam" id="PF00149">
    <property type="entry name" value="Metallophos"/>
    <property type="match status" value="1"/>
</dbReference>
<evidence type="ECO:0000256" key="5">
    <source>
        <dbReference type="SAM" id="MobiDB-lite"/>
    </source>
</evidence>
<dbReference type="Gene3D" id="3.60.21.10">
    <property type="match status" value="1"/>
</dbReference>
<dbReference type="GO" id="GO:0046872">
    <property type="term" value="F:metal ion binding"/>
    <property type="evidence" value="ECO:0007669"/>
    <property type="project" value="UniProtKB-KW"/>
</dbReference>
<dbReference type="VEuPathDB" id="TriTrypDB:TvY486_1006510"/>
<dbReference type="GO" id="GO:0004722">
    <property type="term" value="F:protein serine/threonine phosphatase activity"/>
    <property type="evidence" value="ECO:0007669"/>
    <property type="project" value="UniProtKB-EC"/>
</dbReference>